<dbReference type="InterPro" id="IPR011034">
    <property type="entry name" value="Formyl_transferase-like_C_sf"/>
</dbReference>
<dbReference type="Gene3D" id="3.10.300.10">
    <property type="entry name" value="Methylpurine-DNA glycosylase (MPG)"/>
    <property type="match status" value="1"/>
</dbReference>
<evidence type="ECO:0000256" key="4">
    <source>
        <dbReference type="ARBA" id="ARBA00023204"/>
    </source>
</evidence>
<keyword evidence="2 5" id="KW-0227">DNA damage</keyword>
<keyword evidence="4 5" id="KW-0234">DNA repair</keyword>
<organism evidence="6 7">
    <name type="scientific">Clostridium botulinum</name>
    <dbReference type="NCBI Taxonomy" id="1491"/>
    <lineage>
        <taxon>Bacteria</taxon>
        <taxon>Bacillati</taxon>
        <taxon>Bacillota</taxon>
        <taxon>Clostridia</taxon>
        <taxon>Eubacteriales</taxon>
        <taxon>Clostridiaceae</taxon>
        <taxon>Clostridium</taxon>
    </lineage>
</organism>
<reference evidence="6 7" key="1">
    <citation type="submission" date="2015-07" db="EMBL/GenBank/DDBJ databases">
        <title>Draft genome sequences of 17 French Clostridium botulinum group III.</title>
        <authorList>
            <person name="Woudstra C."/>
            <person name="Le Marechal C."/>
            <person name="Souillard R."/>
            <person name="Bayon-Auboyer M.-H."/>
            <person name="Dessouter D."/>
            <person name="Fach P."/>
        </authorList>
    </citation>
    <scope>NUCLEOTIDE SEQUENCE [LARGE SCALE GENOMIC DNA]</scope>
    <source>
        <strain evidence="6 7">12LNRI-CD</strain>
    </source>
</reference>
<evidence type="ECO:0000256" key="2">
    <source>
        <dbReference type="ARBA" id="ARBA00022763"/>
    </source>
</evidence>
<keyword evidence="6" id="KW-0326">Glycosidase</keyword>
<sequence>MNKLNHKFYKRNTIEVAKELLGKYIVIDEKNEKMIAKIVEVEAYLGINDKAAHSYGGRKTERTKVMYEDGGCVYIFRIYGMYNCLNIVTSHKEIPEAVLIRAVEPISNIDKFILNRFKKSFNELTKYQQKNITNGPGKLCIAMNITKELNGEDLTLDKIYILDNKEEFEIVSSQRIGIDYAEEAKDYLLRFYIKDNKYVSKK</sequence>
<evidence type="ECO:0000256" key="5">
    <source>
        <dbReference type="HAMAP-Rule" id="MF_00527"/>
    </source>
</evidence>
<dbReference type="AlphaFoldDB" id="A0A9Q1UY85"/>
<dbReference type="CDD" id="cd00540">
    <property type="entry name" value="AAG"/>
    <property type="match status" value="1"/>
</dbReference>
<evidence type="ECO:0000256" key="3">
    <source>
        <dbReference type="ARBA" id="ARBA00022801"/>
    </source>
</evidence>
<dbReference type="NCBIfam" id="NF002001">
    <property type="entry name" value="PRK00802.1-1"/>
    <property type="match status" value="1"/>
</dbReference>
<dbReference type="EC" id="3.2.2.-" evidence="5"/>
<dbReference type="RefSeq" id="WP_013725131.1">
    <property type="nucleotide sequence ID" value="NZ_LGVP01000040.1"/>
</dbReference>
<accession>A0A9Q1UY85</accession>
<comment type="similarity">
    <text evidence="1 5">Belongs to the DNA glycosylase MPG family.</text>
</comment>
<dbReference type="PANTHER" id="PTHR10429:SF0">
    <property type="entry name" value="DNA-3-METHYLADENINE GLYCOSYLASE"/>
    <property type="match status" value="1"/>
</dbReference>
<evidence type="ECO:0000256" key="1">
    <source>
        <dbReference type="ARBA" id="ARBA00009232"/>
    </source>
</evidence>
<dbReference type="InterPro" id="IPR036995">
    <property type="entry name" value="MPG_sf"/>
</dbReference>
<gene>
    <name evidence="6" type="ORF">ADU74_06955</name>
</gene>
<dbReference type="FunFam" id="3.10.300.10:FF:000001">
    <property type="entry name" value="Putative 3-methyladenine DNA glycosylase"/>
    <property type="match status" value="1"/>
</dbReference>
<keyword evidence="3 5" id="KW-0378">Hydrolase</keyword>
<evidence type="ECO:0000313" key="7">
    <source>
        <dbReference type="Proteomes" id="UP000037540"/>
    </source>
</evidence>
<dbReference type="PANTHER" id="PTHR10429">
    <property type="entry name" value="DNA-3-METHYLADENINE GLYCOSYLASE"/>
    <property type="match status" value="1"/>
</dbReference>
<dbReference type="Pfam" id="PF02245">
    <property type="entry name" value="Pur_DNA_glyco"/>
    <property type="match status" value="1"/>
</dbReference>
<dbReference type="SUPFAM" id="SSF50486">
    <property type="entry name" value="FMT C-terminal domain-like"/>
    <property type="match status" value="1"/>
</dbReference>
<proteinExistence type="inferred from homology"/>
<dbReference type="EMBL" id="LGVR01000034">
    <property type="protein sequence ID" value="KOA87863.1"/>
    <property type="molecule type" value="Genomic_DNA"/>
</dbReference>
<dbReference type="GO" id="GO:0003905">
    <property type="term" value="F:alkylbase DNA N-glycosylase activity"/>
    <property type="evidence" value="ECO:0007669"/>
    <property type="project" value="InterPro"/>
</dbReference>
<dbReference type="NCBIfam" id="TIGR00567">
    <property type="entry name" value="3mg"/>
    <property type="match status" value="1"/>
</dbReference>
<name>A0A9Q1UY85_CLOBO</name>
<evidence type="ECO:0000313" key="6">
    <source>
        <dbReference type="EMBL" id="KOA87863.1"/>
    </source>
</evidence>
<protein>
    <recommendedName>
        <fullName evidence="5">Putative 3-methyladenine DNA glycosylase</fullName>
        <ecNumber evidence="5">3.2.2.-</ecNumber>
    </recommendedName>
</protein>
<dbReference type="GO" id="GO:0003677">
    <property type="term" value="F:DNA binding"/>
    <property type="evidence" value="ECO:0007669"/>
    <property type="project" value="InterPro"/>
</dbReference>
<dbReference type="InterPro" id="IPR003180">
    <property type="entry name" value="MPG"/>
</dbReference>
<comment type="caution">
    <text evidence="6">The sequence shown here is derived from an EMBL/GenBank/DDBJ whole genome shotgun (WGS) entry which is preliminary data.</text>
</comment>
<dbReference type="HAMAP" id="MF_00527">
    <property type="entry name" value="3MGH"/>
    <property type="match status" value="1"/>
</dbReference>
<dbReference type="Proteomes" id="UP000037540">
    <property type="component" value="Unassembled WGS sequence"/>
</dbReference>
<dbReference type="GO" id="GO:0006284">
    <property type="term" value="P:base-excision repair"/>
    <property type="evidence" value="ECO:0007669"/>
    <property type="project" value="InterPro"/>
</dbReference>